<dbReference type="GO" id="GO:0001228">
    <property type="term" value="F:DNA-binding transcription activator activity, RNA polymerase II-specific"/>
    <property type="evidence" value="ECO:0007669"/>
    <property type="project" value="TreeGrafter"/>
</dbReference>
<dbReference type="SUPFAM" id="SSF57959">
    <property type="entry name" value="Leucine zipper domain"/>
    <property type="match status" value="1"/>
</dbReference>
<evidence type="ECO:0000313" key="7">
    <source>
        <dbReference type="Proteomes" id="UP000054097"/>
    </source>
</evidence>
<keyword evidence="2" id="KW-0539">Nucleus</keyword>
<dbReference type="PROSITE" id="PS00036">
    <property type="entry name" value="BZIP_BASIC"/>
    <property type="match status" value="1"/>
</dbReference>
<evidence type="ECO:0000259" key="5">
    <source>
        <dbReference type="PROSITE" id="PS00036"/>
    </source>
</evidence>
<evidence type="ECO:0000256" key="3">
    <source>
        <dbReference type="SAM" id="Coils"/>
    </source>
</evidence>
<dbReference type="Gene3D" id="1.20.5.170">
    <property type="match status" value="1"/>
</dbReference>
<dbReference type="GO" id="GO:0090575">
    <property type="term" value="C:RNA polymerase II transcription regulator complex"/>
    <property type="evidence" value="ECO:0007669"/>
    <property type="project" value="TreeGrafter"/>
</dbReference>
<dbReference type="InterPro" id="IPR004827">
    <property type="entry name" value="bZIP"/>
</dbReference>
<dbReference type="HOGENOM" id="CLU_1415981_0_0_1"/>
<sequence length="192" mass="21055">MENMVMDRSASPATSRDTAEHTTPPPNNALSPDNNLGGSPDSASKGRSLSSTKRAEQNRRAQRAFRERRDTRIKFLETRAELLNETLAQAEEAHRRWEECRALVDQLRHENAMLRAALDNAGVSSDTIPSVDVHSTTHSENGMELPLLNGRTTNDGEVHSTLHDAMADGTASPSKKRKRKDMAEPVTGSTAA</sequence>
<feature type="coiled-coil region" evidence="3">
    <location>
        <begin position="73"/>
        <end position="100"/>
    </location>
</feature>
<dbReference type="PANTHER" id="PTHR40621">
    <property type="entry name" value="TRANSCRIPTION FACTOR KAPC-RELATED"/>
    <property type="match status" value="1"/>
</dbReference>
<evidence type="ECO:0000256" key="2">
    <source>
        <dbReference type="ARBA" id="ARBA00023242"/>
    </source>
</evidence>
<dbReference type="InterPro" id="IPR046347">
    <property type="entry name" value="bZIP_sf"/>
</dbReference>
<proteinExistence type="predicted"/>
<feature type="compositionally biased region" description="Basic and acidic residues" evidence="4">
    <location>
        <begin position="154"/>
        <end position="166"/>
    </location>
</feature>
<dbReference type="AlphaFoldDB" id="A0A0C3B2V5"/>
<dbReference type="GO" id="GO:0000976">
    <property type="term" value="F:transcription cis-regulatory region binding"/>
    <property type="evidence" value="ECO:0007669"/>
    <property type="project" value="InterPro"/>
</dbReference>
<name>A0A0C3B2V5_SERVB</name>
<reference evidence="6 7" key="1">
    <citation type="submission" date="2014-04" db="EMBL/GenBank/DDBJ databases">
        <authorList>
            <consortium name="DOE Joint Genome Institute"/>
            <person name="Kuo A."/>
            <person name="Zuccaro A."/>
            <person name="Kohler A."/>
            <person name="Nagy L.G."/>
            <person name="Floudas D."/>
            <person name="Copeland A."/>
            <person name="Barry K.W."/>
            <person name="Cichocki N."/>
            <person name="Veneault-Fourrey C."/>
            <person name="LaButti K."/>
            <person name="Lindquist E.A."/>
            <person name="Lipzen A."/>
            <person name="Lundell T."/>
            <person name="Morin E."/>
            <person name="Murat C."/>
            <person name="Sun H."/>
            <person name="Tunlid A."/>
            <person name="Henrissat B."/>
            <person name="Grigoriev I.V."/>
            <person name="Hibbett D.S."/>
            <person name="Martin F."/>
            <person name="Nordberg H.P."/>
            <person name="Cantor M.N."/>
            <person name="Hua S.X."/>
        </authorList>
    </citation>
    <scope>NUCLEOTIDE SEQUENCE [LARGE SCALE GENOMIC DNA]</scope>
    <source>
        <strain evidence="6 7">MAFF 305830</strain>
    </source>
</reference>
<comment type="subcellular location">
    <subcellularLocation>
        <location evidence="1">Nucleus</location>
    </subcellularLocation>
</comment>
<dbReference type="Proteomes" id="UP000054097">
    <property type="component" value="Unassembled WGS sequence"/>
</dbReference>
<dbReference type="OrthoDB" id="2593073at2759"/>
<evidence type="ECO:0000256" key="1">
    <source>
        <dbReference type="ARBA" id="ARBA00004123"/>
    </source>
</evidence>
<evidence type="ECO:0000313" key="6">
    <source>
        <dbReference type="EMBL" id="KIM31140.1"/>
    </source>
</evidence>
<feature type="domain" description="BZIP" evidence="5">
    <location>
        <begin position="53"/>
        <end position="68"/>
    </location>
</feature>
<protein>
    <recommendedName>
        <fullName evidence="5">BZIP domain-containing protein</fullName>
    </recommendedName>
</protein>
<dbReference type="PANTHER" id="PTHR40621:SF6">
    <property type="entry name" value="AP-1-LIKE TRANSCRIPTION FACTOR YAP1-RELATED"/>
    <property type="match status" value="1"/>
</dbReference>
<reference evidence="7" key="2">
    <citation type="submission" date="2015-01" db="EMBL/GenBank/DDBJ databases">
        <title>Evolutionary Origins and Diversification of the Mycorrhizal Mutualists.</title>
        <authorList>
            <consortium name="DOE Joint Genome Institute"/>
            <consortium name="Mycorrhizal Genomics Consortium"/>
            <person name="Kohler A."/>
            <person name="Kuo A."/>
            <person name="Nagy L.G."/>
            <person name="Floudas D."/>
            <person name="Copeland A."/>
            <person name="Barry K.W."/>
            <person name="Cichocki N."/>
            <person name="Veneault-Fourrey C."/>
            <person name="LaButti K."/>
            <person name="Lindquist E.A."/>
            <person name="Lipzen A."/>
            <person name="Lundell T."/>
            <person name="Morin E."/>
            <person name="Murat C."/>
            <person name="Riley R."/>
            <person name="Ohm R."/>
            <person name="Sun H."/>
            <person name="Tunlid A."/>
            <person name="Henrissat B."/>
            <person name="Grigoriev I.V."/>
            <person name="Hibbett D.S."/>
            <person name="Martin F."/>
        </authorList>
    </citation>
    <scope>NUCLEOTIDE SEQUENCE [LARGE SCALE GENOMIC DNA]</scope>
    <source>
        <strain evidence="7">MAFF 305830</strain>
    </source>
</reference>
<feature type="compositionally biased region" description="Polar residues" evidence="4">
    <location>
        <begin position="28"/>
        <end position="52"/>
    </location>
</feature>
<dbReference type="EMBL" id="KN824282">
    <property type="protein sequence ID" value="KIM31140.1"/>
    <property type="molecule type" value="Genomic_DNA"/>
</dbReference>
<keyword evidence="3" id="KW-0175">Coiled coil</keyword>
<accession>A0A0C3B2V5</accession>
<evidence type="ECO:0000256" key="4">
    <source>
        <dbReference type="SAM" id="MobiDB-lite"/>
    </source>
</evidence>
<feature type="region of interest" description="Disordered" evidence="4">
    <location>
        <begin position="133"/>
        <end position="192"/>
    </location>
</feature>
<dbReference type="STRING" id="933852.A0A0C3B2V5"/>
<gene>
    <name evidence="6" type="ORF">M408DRAFT_254167</name>
</gene>
<feature type="region of interest" description="Disordered" evidence="4">
    <location>
        <begin position="1"/>
        <end position="66"/>
    </location>
</feature>
<keyword evidence="7" id="KW-1185">Reference proteome</keyword>
<organism evidence="6 7">
    <name type="scientific">Serendipita vermifera MAFF 305830</name>
    <dbReference type="NCBI Taxonomy" id="933852"/>
    <lineage>
        <taxon>Eukaryota</taxon>
        <taxon>Fungi</taxon>
        <taxon>Dikarya</taxon>
        <taxon>Basidiomycota</taxon>
        <taxon>Agaricomycotina</taxon>
        <taxon>Agaricomycetes</taxon>
        <taxon>Sebacinales</taxon>
        <taxon>Serendipitaceae</taxon>
        <taxon>Serendipita</taxon>
    </lineage>
</organism>
<feature type="compositionally biased region" description="Basic and acidic residues" evidence="4">
    <location>
        <begin position="53"/>
        <end position="66"/>
    </location>
</feature>
<dbReference type="CDD" id="cd14688">
    <property type="entry name" value="bZIP_YAP"/>
    <property type="match status" value="1"/>
</dbReference>
<dbReference type="InterPro" id="IPR050936">
    <property type="entry name" value="AP-1-like"/>
</dbReference>